<dbReference type="GO" id="GO:0006006">
    <property type="term" value="P:glucose metabolic process"/>
    <property type="evidence" value="ECO:0007669"/>
    <property type="project" value="TreeGrafter"/>
</dbReference>
<evidence type="ECO:0000256" key="1">
    <source>
        <dbReference type="ARBA" id="ARBA00006484"/>
    </source>
</evidence>
<dbReference type="Gene3D" id="3.40.50.720">
    <property type="entry name" value="NAD(P)-binding Rossmann-like Domain"/>
    <property type="match status" value="1"/>
</dbReference>
<evidence type="ECO:0000256" key="2">
    <source>
        <dbReference type="ARBA" id="ARBA00011881"/>
    </source>
</evidence>
<organism evidence="6 7">
    <name type="scientific">Aromia moschata</name>
    <dbReference type="NCBI Taxonomy" id="1265417"/>
    <lineage>
        <taxon>Eukaryota</taxon>
        <taxon>Metazoa</taxon>
        <taxon>Ecdysozoa</taxon>
        <taxon>Arthropoda</taxon>
        <taxon>Hexapoda</taxon>
        <taxon>Insecta</taxon>
        <taxon>Pterygota</taxon>
        <taxon>Neoptera</taxon>
        <taxon>Endopterygota</taxon>
        <taxon>Coleoptera</taxon>
        <taxon>Polyphaga</taxon>
        <taxon>Cucujiformia</taxon>
        <taxon>Chrysomeloidea</taxon>
        <taxon>Cerambycidae</taxon>
        <taxon>Cerambycinae</taxon>
        <taxon>Callichromatini</taxon>
        <taxon>Aromia</taxon>
    </lineage>
</organism>
<evidence type="ECO:0000256" key="3">
    <source>
        <dbReference type="ARBA" id="ARBA00022857"/>
    </source>
</evidence>
<keyword evidence="4" id="KW-0560">Oxidoreductase</keyword>
<dbReference type="InterPro" id="IPR036291">
    <property type="entry name" value="NAD(P)-bd_dom_sf"/>
</dbReference>
<dbReference type="PANTHER" id="PTHR44252:SF3">
    <property type="entry name" value="D-ERYTHRULOSE REDUCTASE-RELATED"/>
    <property type="match status" value="1"/>
</dbReference>
<dbReference type="PROSITE" id="PS00061">
    <property type="entry name" value="ADH_SHORT"/>
    <property type="match status" value="1"/>
</dbReference>
<dbReference type="PRINTS" id="PR00080">
    <property type="entry name" value="SDRFAMILY"/>
</dbReference>
<accession>A0AAV8YAB9</accession>
<dbReference type="SMART" id="SM00822">
    <property type="entry name" value="PKS_KR"/>
    <property type="match status" value="1"/>
</dbReference>
<dbReference type="SUPFAM" id="SSF51735">
    <property type="entry name" value="NAD(P)-binding Rossmann-fold domains"/>
    <property type="match status" value="1"/>
</dbReference>
<comment type="caution">
    <text evidence="6">The sequence shown here is derived from an EMBL/GenBank/DDBJ whole genome shotgun (WGS) entry which is preliminary data.</text>
</comment>
<evidence type="ECO:0000313" key="7">
    <source>
        <dbReference type="Proteomes" id="UP001162162"/>
    </source>
</evidence>
<reference evidence="6" key="1">
    <citation type="journal article" date="2023" name="Insect Mol. Biol.">
        <title>Genome sequencing provides insights into the evolution of gene families encoding plant cell wall-degrading enzymes in longhorned beetles.</title>
        <authorList>
            <person name="Shin N.R."/>
            <person name="Okamura Y."/>
            <person name="Kirsch R."/>
            <person name="Pauchet Y."/>
        </authorList>
    </citation>
    <scope>NUCLEOTIDE SEQUENCE</scope>
    <source>
        <strain evidence="6">AMC_N1</strain>
    </source>
</reference>
<dbReference type="GO" id="GO:0006629">
    <property type="term" value="P:lipid metabolic process"/>
    <property type="evidence" value="ECO:0007669"/>
    <property type="project" value="UniProtKB-ARBA"/>
</dbReference>
<dbReference type="PRINTS" id="PR00081">
    <property type="entry name" value="GDHRDH"/>
</dbReference>
<gene>
    <name evidence="6" type="ORF">NQ318_007963</name>
</gene>
<dbReference type="PANTHER" id="PTHR44252">
    <property type="entry name" value="D-ERYTHRULOSE REDUCTASE"/>
    <property type="match status" value="1"/>
</dbReference>
<proteinExistence type="inferred from homology"/>
<keyword evidence="7" id="KW-1185">Reference proteome</keyword>
<sequence length="244" mass="26383">MEVHFNGKRALVTGATKGIGRDIAVQLSKCGAKVVAIGRSKELLDALKQEVPSIETVELDISDWNRTEKVLSGIGPIDMLVNNAGMGWLKSMMDITESDLDDVFAINIKALIHVTQIVVRDLLKRKAPGSIVNLSSQASLVGLLHHTVYCASKGAVDAFTRAAALEYGPHNIRINAVNPTVIMTDMGRLGWSDPKIAQPMLEKIPLRRFGEVREVSDAVLYLLSDKSSMITGTCLPIDGGFTAC</sequence>
<evidence type="ECO:0000256" key="4">
    <source>
        <dbReference type="ARBA" id="ARBA00023002"/>
    </source>
</evidence>
<dbReference type="GO" id="GO:0005997">
    <property type="term" value="P:xylulose metabolic process"/>
    <property type="evidence" value="ECO:0007669"/>
    <property type="project" value="TreeGrafter"/>
</dbReference>
<evidence type="ECO:0000313" key="6">
    <source>
        <dbReference type="EMBL" id="KAJ8948440.1"/>
    </source>
</evidence>
<dbReference type="InterPro" id="IPR057326">
    <property type="entry name" value="KR_dom"/>
</dbReference>
<dbReference type="FunFam" id="3.40.50.720:FF:000214">
    <property type="entry name" value="L-xylulose reductase"/>
    <property type="match status" value="1"/>
</dbReference>
<dbReference type="Proteomes" id="UP001162162">
    <property type="component" value="Unassembled WGS sequence"/>
</dbReference>
<dbReference type="AlphaFoldDB" id="A0AAV8YAB9"/>
<dbReference type="InterPro" id="IPR051737">
    <property type="entry name" value="L-xylulose/Carbonyl_redctase"/>
</dbReference>
<dbReference type="Pfam" id="PF13561">
    <property type="entry name" value="adh_short_C2"/>
    <property type="match status" value="1"/>
</dbReference>
<comment type="subunit">
    <text evidence="2">Homotetramer.</text>
</comment>
<feature type="domain" description="Ketoreductase" evidence="5">
    <location>
        <begin position="8"/>
        <end position="194"/>
    </location>
</feature>
<dbReference type="GO" id="GO:0004090">
    <property type="term" value="F:carbonyl reductase (NADPH) activity"/>
    <property type="evidence" value="ECO:0007669"/>
    <property type="project" value="TreeGrafter"/>
</dbReference>
<keyword evidence="3" id="KW-0521">NADP</keyword>
<comment type="similarity">
    <text evidence="1">Belongs to the short-chain dehydrogenases/reductases (SDR) family.</text>
</comment>
<name>A0AAV8YAB9_9CUCU</name>
<dbReference type="InterPro" id="IPR020904">
    <property type="entry name" value="Sc_DH/Rdtase_CS"/>
</dbReference>
<dbReference type="EMBL" id="JAPWTK010000136">
    <property type="protein sequence ID" value="KAJ8948440.1"/>
    <property type="molecule type" value="Genomic_DNA"/>
</dbReference>
<evidence type="ECO:0000259" key="5">
    <source>
        <dbReference type="SMART" id="SM00822"/>
    </source>
</evidence>
<protein>
    <recommendedName>
        <fullName evidence="5">Ketoreductase domain-containing protein</fullName>
    </recommendedName>
</protein>
<dbReference type="InterPro" id="IPR002347">
    <property type="entry name" value="SDR_fam"/>
</dbReference>
<dbReference type="GO" id="GO:0050038">
    <property type="term" value="F:L-xylulose reductase (NADPH) activity"/>
    <property type="evidence" value="ECO:0007669"/>
    <property type="project" value="TreeGrafter"/>
</dbReference>